<proteinExistence type="predicted"/>
<dbReference type="AlphaFoldDB" id="A0A1Y2F2W6"/>
<dbReference type="OrthoDB" id="1046782at2759"/>
<dbReference type="PANTHER" id="PTHR13593">
    <property type="match status" value="1"/>
</dbReference>
<comment type="caution">
    <text evidence="2">The sequence shown here is derived from an EMBL/GenBank/DDBJ whole genome shotgun (WGS) entry which is preliminary data.</text>
</comment>
<dbReference type="InterPro" id="IPR051057">
    <property type="entry name" value="PI-PLC_domain"/>
</dbReference>
<dbReference type="Proteomes" id="UP000193685">
    <property type="component" value="Unassembled WGS sequence"/>
</dbReference>
<dbReference type="GO" id="GO:0008081">
    <property type="term" value="F:phosphoric diester hydrolase activity"/>
    <property type="evidence" value="ECO:0007669"/>
    <property type="project" value="InterPro"/>
</dbReference>
<dbReference type="EMBL" id="MCFI01000019">
    <property type="protein sequence ID" value="ORY77824.1"/>
    <property type="molecule type" value="Genomic_DNA"/>
</dbReference>
<evidence type="ECO:0000259" key="1">
    <source>
        <dbReference type="SMART" id="SM00148"/>
    </source>
</evidence>
<dbReference type="Gene3D" id="3.20.20.190">
    <property type="entry name" value="Phosphatidylinositol (PI) phosphodiesterase"/>
    <property type="match status" value="1"/>
</dbReference>
<dbReference type="PANTHER" id="PTHR13593:SF113">
    <property type="entry name" value="SI:DKEY-266F7.9"/>
    <property type="match status" value="1"/>
</dbReference>
<accession>A0A1Y2F2W6</accession>
<keyword evidence="3" id="KW-1185">Reference proteome</keyword>
<dbReference type="InterPro" id="IPR000909">
    <property type="entry name" value="PLipase_C_PInositol-sp_X_dom"/>
</dbReference>
<name>A0A1Y2F2W6_PROLT</name>
<dbReference type="GeneID" id="63788140"/>
<evidence type="ECO:0000313" key="3">
    <source>
        <dbReference type="Proteomes" id="UP000193685"/>
    </source>
</evidence>
<dbReference type="SMART" id="SM00148">
    <property type="entry name" value="PLCXc"/>
    <property type="match status" value="1"/>
</dbReference>
<reference evidence="2 3" key="1">
    <citation type="submission" date="2016-07" db="EMBL/GenBank/DDBJ databases">
        <title>Pervasive Adenine N6-methylation of Active Genes in Fungi.</title>
        <authorList>
            <consortium name="DOE Joint Genome Institute"/>
            <person name="Mondo S.J."/>
            <person name="Dannebaum R.O."/>
            <person name="Kuo R.C."/>
            <person name="Labutti K."/>
            <person name="Haridas S."/>
            <person name="Kuo A."/>
            <person name="Salamov A."/>
            <person name="Ahrendt S.R."/>
            <person name="Lipzen A."/>
            <person name="Sullivan W."/>
            <person name="Andreopoulos W.B."/>
            <person name="Clum A."/>
            <person name="Lindquist E."/>
            <person name="Daum C."/>
            <person name="Ramamoorthy G.K."/>
            <person name="Gryganskyi A."/>
            <person name="Culley D."/>
            <person name="Magnuson J.K."/>
            <person name="James T.Y."/>
            <person name="O'Malley M.A."/>
            <person name="Stajich J.E."/>
            <person name="Spatafora J.W."/>
            <person name="Visel A."/>
            <person name="Grigoriev I.V."/>
        </authorList>
    </citation>
    <scope>NUCLEOTIDE SEQUENCE [LARGE SCALE GENOMIC DNA]</scope>
    <source>
        <strain evidence="2 3">12-1054</strain>
    </source>
</reference>
<feature type="domain" description="Phosphatidylinositol-specific phospholipase C X" evidence="1">
    <location>
        <begin position="65"/>
        <end position="208"/>
    </location>
</feature>
<protein>
    <submittedName>
        <fullName evidence="2">PLC-like phosphodiesterase</fullName>
    </submittedName>
</protein>
<dbReference type="Pfam" id="PF26146">
    <property type="entry name" value="PI-PLC_X"/>
    <property type="match status" value="1"/>
</dbReference>
<dbReference type="RefSeq" id="XP_040723209.1">
    <property type="nucleotide sequence ID" value="XM_040871541.1"/>
</dbReference>
<dbReference type="InterPro" id="IPR017946">
    <property type="entry name" value="PLC-like_Pdiesterase_TIM-brl"/>
</dbReference>
<dbReference type="PROSITE" id="PS50007">
    <property type="entry name" value="PIPLC_X_DOMAIN"/>
    <property type="match status" value="1"/>
</dbReference>
<evidence type="ECO:0000313" key="2">
    <source>
        <dbReference type="EMBL" id="ORY77824.1"/>
    </source>
</evidence>
<dbReference type="STRING" id="56484.A0A1Y2F2W6"/>
<sequence>MINAATSRYAILLSCAAFVSFFLLTLPGAPLVHFWRLQERAFDPFFYTAAAIPADAMPAWLAEIGDETSLARLNLPGTHDSAARYGGSSYECQSLTIRDQLELGIRWLDVRLRYDSRGVLQAQHGRVSQRATFPELLADINAFLEANPSEFVLLKVQQEKSTEQTKFGASVERDLELSGANVFKRIVTSSAQLPLLGELRGKIMLMPRFFTVSFGTIQYEALVAQDDFQASIEQKRHAISTSFDSIAPVTALSAALGQKVAWIREAQRSPLAKTGAAELGL</sequence>
<dbReference type="GO" id="GO:0006629">
    <property type="term" value="P:lipid metabolic process"/>
    <property type="evidence" value="ECO:0007669"/>
    <property type="project" value="InterPro"/>
</dbReference>
<gene>
    <name evidence="2" type="ORF">BCR37DRAFT_394908</name>
</gene>
<organism evidence="2 3">
    <name type="scientific">Protomyces lactucae-debilis</name>
    <dbReference type="NCBI Taxonomy" id="2754530"/>
    <lineage>
        <taxon>Eukaryota</taxon>
        <taxon>Fungi</taxon>
        <taxon>Dikarya</taxon>
        <taxon>Ascomycota</taxon>
        <taxon>Taphrinomycotina</taxon>
        <taxon>Taphrinomycetes</taxon>
        <taxon>Taphrinales</taxon>
        <taxon>Protomycetaceae</taxon>
        <taxon>Protomyces</taxon>
    </lineage>
</organism>
<dbReference type="SUPFAM" id="SSF51695">
    <property type="entry name" value="PLC-like phosphodiesterases"/>
    <property type="match status" value="1"/>
</dbReference>